<evidence type="ECO:0000313" key="1">
    <source>
        <dbReference type="EMBL" id="AXF41361.1"/>
    </source>
</evidence>
<protein>
    <submittedName>
        <fullName evidence="1">Glutaredoxin</fullName>
    </submittedName>
</protein>
<evidence type="ECO:0000313" key="2">
    <source>
        <dbReference type="Proteomes" id="UP000257501"/>
    </source>
</evidence>
<dbReference type="GeneID" id="54997340"/>
<reference evidence="1 2" key="1">
    <citation type="journal article" date="2011" name="Nature">
        <title>Genomic island variability facilitates Prochlorococcus-virus coexistence.</title>
        <authorList>
            <person name="Avrani S."/>
            <person name="Wurtzel O."/>
            <person name="Sharon I."/>
            <person name="Sorek R."/>
            <person name="Lindell D."/>
        </authorList>
    </citation>
    <scope>NUCLEOTIDE SEQUENCE [LARGE SCALE GENOMIC DNA]</scope>
</reference>
<gene>
    <name evidence="1" type="primary">nrdC</name>
    <name evidence="1" type="ORF">S-TIM4_ORF_225</name>
</gene>
<dbReference type="InterPro" id="IPR036249">
    <property type="entry name" value="Thioredoxin-like_sf"/>
</dbReference>
<accession>A0A345AWS8</accession>
<sequence length="46" mass="5116">MGVDFQREAFYNQFGEGSTFPQVVLGGTNLGGCTDTVRYLRENNLI</sequence>
<dbReference type="Proteomes" id="UP000257501">
    <property type="component" value="Segment"/>
</dbReference>
<keyword evidence="2" id="KW-1185">Reference proteome</keyword>
<proteinExistence type="predicted"/>
<dbReference type="EMBL" id="MH512890">
    <property type="protein sequence ID" value="AXF41361.1"/>
    <property type="molecule type" value="Genomic_DNA"/>
</dbReference>
<dbReference type="SUPFAM" id="SSF52833">
    <property type="entry name" value="Thioredoxin-like"/>
    <property type="match status" value="1"/>
</dbReference>
<dbReference type="RefSeq" id="YP_009806482.1">
    <property type="nucleotide sequence ID" value="NC_048015.1"/>
</dbReference>
<dbReference type="KEGG" id="vg:54997340"/>
<organism evidence="1 2">
    <name type="scientific">Cyanophage S-TIM4</name>
    <dbReference type="NCBI Taxonomy" id="1048189"/>
    <lineage>
        <taxon>Viruses</taxon>
        <taxon>Duplodnaviria</taxon>
        <taxon>Heunggongvirae</taxon>
        <taxon>Uroviricota</taxon>
        <taxon>Caudoviricetes</taxon>
        <taxon>Pantevenvirales</taxon>
        <taxon>Kyanoviridae</taxon>
        <taxon>Thaumasvirus</taxon>
        <taxon>Thaumasvirus stim4</taxon>
    </lineage>
</organism>
<name>A0A345AWS8_9CAUD</name>